<dbReference type="Proteomes" id="UP000255515">
    <property type="component" value="Unassembled WGS sequence"/>
</dbReference>
<proteinExistence type="predicted"/>
<gene>
    <name evidence="1" type="ORF">NCTC11661_00133</name>
</gene>
<evidence type="ECO:0000313" key="1">
    <source>
        <dbReference type="EMBL" id="SSZ46490.1"/>
    </source>
</evidence>
<dbReference type="RefSeq" id="WP_002687440.1">
    <property type="nucleotide sequence ID" value="NZ_UFTJ01000001.1"/>
</dbReference>
<organism evidence="1 2">
    <name type="scientific">Bergeyella zoohelcum</name>
    <dbReference type="NCBI Taxonomy" id="1015"/>
    <lineage>
        <taxon>Bacteria</taxon>
        <taxon>Pseudomonadati</taxon>
        <taxon>Bacteroidota</taxon>
        <taxon>Flavobacteriia</taxon>
        <taxon>Flavobacteriales</taxon>
        <taxon>Weeksellaceae</taxon>
        <taxon>Bergeyella</taxon>
    </lineage>
</organism>
<protein>
    <submittedName>
        <fullName evidence="1">Uncharacterized protein</fullName>
    </submittedName>
</protein>
<reference evidence="1 2" key="1">
    <citation type="submission" date="2018-06" db="EMBL/GenBank/DDBJ databases">
        <authorList>
            <consortium name="Pathogen Informatics"/>
            <person name="Doyle S."/>
        </authorList>
    </citation>
    <scope>NUCLEOTIDE SEQUENCE [LARGE SCALE GENOMIC DNA]</scope>
    <source>
        <strain evidence="1 2">NCTC11661</strain>
    </source>
</reference>
<evidence type="ECO:0000313" key="2">
    <source>
        <dbReference type="Proteomes" id="UP000255515"/>
    </source>
</evidence>
<accession>A0A376BZR9</accession>
<dbReference type="AlphaFoldDB" id="A0A376BZR9"/>
<sequence length="285" mass="33736">MIYLNIPERNKTLYMPEHLAECDERQYADMAKLLYMYGCGDISYLDFRVLAVYALLNLKADKENANREQNKWENVYQLSEYIDHFFEKEKVDGEEKLKIKCNFIHNHLPKLRLFKTYFGPEDGFQNVSFGQYADGLEEYIEFTKSGDILSLRMLFAIFYLPKGEKYCISNAKRRANETFKTLDIRHLYGFYLYFTSMQEYILSGQLVVMGNEIDLNIIYQETEHDMESNIPGLGWVSTLFDIAESGVFGNYEQVRATNMWSVLLRLYELKKRRLDEIEHEKKMGN</sequence>
<dbReference type="EMBL" id="UFTJ01000001">
    <property type="protein sequence ID" value="SSZ46490.1"/>
    <property type="molecule type" value="Genomic_DNA"/>
</dbReference>
<name>A0A376BZR9_9FLAO</name>